<dbReference type="AlphaFoldDB" id="A0A1E5PVZ1"/>
<accession>A0A1E5PVZ1</accession>
<sequence length="187" mass="18525">MVAVTAAVLATMLAAGCGPSDSDDGDERPPASGSETPTDASAGPSPTPAAPTATAPTTAGPAPTTAGPTPASSPAPAETLVRAGRSGGYAGQTHTLVVKGDGSWTRLGPQTEPEGTGKLPEAGLAALRTALAEADFARLPRMATGDTTVYDGFTYAFVHGGFEVAAEQEALAPALRKVLDALPPFTP</sequence>
<evidence type="ECO:0000256" key="1">
    <source>
        <dbReference type="SAM" id="MobiDB-lite"/>
    </source>
</evidence>
<dbReference type="Proteomes" id="UP000095705">
    <property type="component" value="Unassembled WGS sequence"/>
</dbReference>
<comment type="caution">
    <text evidence="2">The sequence shown here is derived from an EMBL/GenBank/DDBJ whole genome shotgun (WGS) entry which is preliminary data.</text>
</comment>
<keyword evidence="3" id="KW-1185">Reference proteome</keyword>
<evidence type="ECO:0000313" key="2">
    <source>
        <dbReference type="EMBL" id="OEJ33709.1"/>
    </source>
</evidence>
<name>A0A1E5PVZ1_9ACTN</name>
<gene>
    <name evidence="2" type="ORF">BGK67_22315</name>
</gene>
<feature type="region of interest" description="Disordered" evidence="1">
    <location>
        <begin position="15"/>
        <end position="77"/>
    </location>
</feature>
<protein>
    <submittedName>
        <fullName evidence="2">Uncharacterized protein</fullName>
    </submittedName>
</protein>
<feature type="compositionally biased region" description="Low complexity" evidence="1">
    <location>
        <begin position="36"/>
        <end position="77"/>
    </location>
</feature>
<reference evidence="2 3" key="1">
    <citation type="submission" date="2016-08" db="EMBL/GenBank/DDBJ databases">
        <title>The complete genome of Streptomyces subrutilus 10-1-1.</title>
        <authorList>
            <person name="Chen X."/>
        </authorList>
    </citation>
    <scope>NUCLEOTIDE SEQUENCE [LARGE SCALE GENOMIC DNA]</scope>
    <source>
        <strain evidence="2 3">10-1-1</strain>
    </source>
</reference>
<evidence type="ECO:0000313" key="3">
    <source>
        <dbReference type="Proteomes" id="UP000095705"/>
    </source>
</evidence>
<dbReference type="EMBL" id="MEHK01000001">
    <property type="protein sequence ID" value="OEJ33709.1"/>
    <property type="molecule type" value="Genomic_DNA"/>
</dbReference>
<organism evidence="2 3">
    <name type="scientific">Streptomyces subrutilus</name>
    <dbReference type="NCBI Taxonomy" id="36818"/>
    <lineage>
        <taxon>Bacteria</taxon>
        <taxon>Bacillati</taxon>
        <taxon>Actinomycetota</taxon>
        <taxon>Actinomycetes</taxon>
        <taxon>Kitasatosporales</taxon>
        <taxon>Streptomycetaceae</taxon>
        <taxon>Streptomyces</taxon>
    </lineage>
</organism>
<proteinExistence type="predicted"/>
<dbReference type="STRING" id="36818.BGK67_22315"/>